<dbReference type="PANTHER" id="PTHR11265">
    <property type="entry name" value="S-ADENOSYL-METHYLTRANSFERASE MRAW"/>
    <property type="match status" value="1"/>
</dbReference>
<name>A0P5J8_9PROT</name>
<dbReference type="PANTHER" id="PTHR11265:SF0">
    <property type="entry name" value="12S RRNA N4-METHYLCYTIDINE METHYLTRANSFERASE"/>
    <property type="match status" value="1"/>
</dbReference>
<dbReference type="GO" id="GO:0071424">
    <property type="term" value="F:rRNA (cytosine-N4-)-methyltransferase activity"/>
    <property type="evidence" value="ECO:0007669"/>
    <property type="project" value="TreeGrafter"/>
</dbReference>
<gene>
    <name evidence="1" type="primary">mraW</name>
    <name evidence="1" type="ORF">MB2181_02005</name>
</gene>
<dbReference type="EC" id="2.1.1.-" evidence="1"/>
<dbReference type="EMBL" id="AAUX01000001">
    <property type="protein sequence ID" value="EAV46808.1"/>
    <property type="molecule type" value="Genomic_DNA"/>
</dbReference>
<dbReference type="AlphaFoldDB" id="A0P5J8"/>
<comment type="caution">
    <text evidence="1">The sequence shown here is derived from an EMBL/GenBank/DDBJ whole genome shotgun (WGS) entry which is preliminary data.</text>
</comment>
<evidence type="ECO:0000313" key="2">
    <source>
        <dbReference type="Proteomes" id="UP000054262"/>
    </source>
</evidence>
<reference evidence="1 2" key="1">
    <citation type="submission" date="2006-11" db="EMBL/GenBank/DDBJ databases">
        <authorList>
            <person name="Giovannoni S."/>
            <person name="Vergin K."/>
            <person name="Ferriera S."/>
            <person name="Johnson J."/>
            <person name="Kravitz S."/>
            <person name="Beeson K."/>
            <person name="Sutton G."/>
            <person name="Rogers Y.-H."/>
            <person name="Friedman R."/>
            <person name="Frazier M."/>
            <person name="Venter J.C."/>
        </authorList>
    </citation>
    <scope>NUCLEOTIDE SEQUENCE [LARGE SCALE GENOMIC DNA]</scope>
    <source>
        <strain evidence="1 2">HTCC2181</strain>
    </source>
</reference>
<accession>A0P5J8</accession>
<dbReference type="Pfam" id="PF01795">
    <property type="entry name" value="Methyltransf_5"/>
    <property type="match status" value="1"/>
</dbReference>
<dbReference type="GO" id="GO:0005737">
    <property type="term" value="C:cytoplasm"/>
    <property type="evidence" value="ECO:0007669"/>
    <property type="project" value="TreeGrafter"/>
</dbReference>
<keyword evidence="2" id="KW-1185">Reference proteome</keyword>
<dbReference type="Proteomes" id="UP000054262">
    <property type="component" value="Unassembled WGS sequence"/>
</dbReference>
<dbReference type="GO" id="GO:0070475">
    <property type="term" value="P:rRNA base methylation"/>
    <property type="evidence" value="ECO:0007669"/>
    <property type="project" value="TreeGrafter"/>
</dbReference>
<organism evidence="1 2">
    <name type="scientific">Methylophilales bacterium HTCC2181</name>
    <dbReference type="NCBI Taxonomy" id="383631"/>
    <lineage>
        <taxon>Bacteria</taxon>
        <taxon>Pseudomonadati</taxon>
        <taxon>Pseudomonadota</taxon>
        <taxon>Betaproteobacteria</taxon>
        <taxon>Nitrosomonadales</taxon>
        <taxon>OM43 clade</taxon>
    </lineage>
</organism>
<keyword evidence="1" id="KW-0808">Transferase</keyword>
<dbReference type="Gene3D" id="3.40.50.150">
    <property type="entry name" value="Vaccinia Virus protein VP39"/>
    <property type="match status" value="1"/>
</dbReference>
<dbReference type="SUPFAM" id="SSF53335">
    <property type="entry name" value="S-adenosyl-L-methionine-dependent methyltransferases"/>
    <property type="match status" value="1"/>
</dbReference>
<dbReference type="InterPro" id="IPR029063">
    <property type="entry name" value="SAM-dependent_MTases_sf"/>
</dbReference>
<keyword evidence="1" id="KW-0489">Methyltransferase</keyword>
<evidence type="ECO:0000313" key="1">
    <source>
        <dbReference type="EMBL" id="EAV46808.1"/>
    </source>
</evidence>
<sequence length="98" mass="11096">MSKENFTHIPVLLNESIDGLNINPAGTYLDCTFGRGGHSKEILKRLNQNGRLVAIDQDLAAVAEGKKINDKRFDIYHGKFSSMDEIVKKKVLKSWMEF</sequence>
<dbReference type="InterPro" id="IPR002903">
    <property type="entry name" value="RsmH"/>
</dbReference>
<proteinExistence type="predicted"/>
<protein>
    <submittedName>
        <fullName evidence="1">S-adenosyl-methyltransferase MraW</fullName>
        <ecNumber evidence="1">2.1.1.-</ecNumber>
    </submittedName>
</protein>